<dbReference type="Gene3D" id="1.10.10.1330">
    <property type="entry name" value="RNA polymerase sigma-54 factor, core-binding domain"/>
    <property type="match status" value="1"/>
</dbReference>
<keyword evidence="5 10" id="KW-0548">Nucleotidyltransferase</keyword>
<comment type="function">
    <text evidence="10">Sigma factors are initiation factors that promote the attachment of RNA polymerase to specific initiation sites and are then released.</text>
</comment>
<dbReference type="PROSITE" id="PS50044">
    <property type="entry name" value="SIGMA54_3"/>
    <property type="match status" value="1"/>
</dbReference>
<dbReference type="InterPro" id="IPR000394">
    <property type="entry name" value="RNA_pol_sigma_54"/>
</dbReference>
<comment type="caution">
    <text evidence="14">The sequence shown here is derived from an EMBL/GenBank/DDBJ whole genome shotgun (WGS) entry which is preliminary data.</text>
</comment>
<evidence type="ECO:0000256" key="10">
    <source>
        <dbReference type="PIRNR" id="PIRNR000774"/>
    </source>
</evidence>
<feature type="domain" description="RNA polymerase sigma factor 54 core-binding" evidence="13">
    <location>
        <begin position="115"/>
        <end position="308"/>
    </location>
</feature>
<keyword evidence="4 10" id="KW-0808">Transferase</keyword>
<dbReference type="Gene3D" id="1.10.10.60">
    <property type="entry name" value="Homeodomain-like"/>
    <property type="match status" value="1"/>
</dbReference>
<evidence type="ECO:0000313" key="14">
    <source>
        <dbReference type="EMBL" id="KAF1693794.1"/>
    </source>
</evidence>
<evidence type="ECO:0000256" key="8">
    <source>
        <dbReference type="ARBA" id="ARBA00023125"/>
    </source>
</evidence>
<evidence type="ECO:0000256" key="9">
    <source>
        <dbReference type="ARBA" id="ARBA00023163"/>
    </source>
</evidence>
<keyword evidence="8 10" id="KW-0238">DNA-binding</keyword>
<evidence type="ECO:0000259" key="12">
    <source>
        <dbReference type="Pfam" id="PF04552"/>
    </source>
</evidence>
<keyword evidence="7 10" id="KW-0731">Sigma factor</keyword>
<keyword evidence="6 10" id="KW-0805">Transcription regulation</keyword>
<dbReference type="NCBIfam" id="NF009118">
    <property type="entry name" value="PRK12469.1"/>
    <property type="match status" value="1"/>
</dbReference>
<comment type="similarity">
    <text evidence="1 10">Belongs to the sigma-54 factor family.</text>
</comment>
<evidence type="ECO:0000256" key="6">
    <source>
        <dbReference type="ARBA" id="ARBA00023015"/>
    </source>
</evidence>
<dbReference type="PIRSF" id="PIRSF000774">
    <property type="entry name" value="RpoN"/>
    <property type="match status" value="1"/>
</dbReference>
<keyword evidence="9 10" id="KW-0804">Transcription</keyword>
<dbReference type="RefSeq" id="WP_162410638.1">
    <property type="nucleotide sequence ID" value="NZ_PDWN01000010.1"/>
</dbReference>
<evidence type="ECO:0000256" key="7">
    <source>
        <dbReference type="ARBA" id="ARBA00023082"/>
    </source>
</evidence>
<feature type="region of interest" description="Disordered" evidence="11">
    <location>
        <begin position="48"/>
        <end position="116"/>
    </location>
</feature>
<name>A0ABQ6Z5N2_9GAMM</name>
<gene>
    <name evidence="14" type="ORF">CSC65_10950</name>
</gene>
<evidence type="ECO:0000256" key="1">
    <source>
        <dbReference type="ARBA" id="ARBA00008798"/>
    </source>
</evidence>
<dbReference type="Proteomes" id="UP000788419">
    <property type="component" value="Unassembled WGS sequence"/>
</dbReference>
<evidence type="ECO:0000256" key="11">
    <source>
        <dbReference type="SAM" id="MobiDB-lite"/>
    </source>
</evidence>
<feature type="compositionally biased region" description="Acidic residues" evidence="11">
    <location>
        <begin position="80"/>
        <end position="93"/>
    </location>
</feature>
<dbReference type="NCBIfam" id="NF004595">
    <property type="entry name" value="PRK05932.1-2"/>
    <property type="match status" value="1"/>
</dbReference>
<organism evidence="14 15">
    <name type="scientific">Pseudoxanthomonas daejeonensis</name>
    <dbReference type="NCBI Taxonomy" id="266062"/>
    <lineage>
        <taxon>Bacteria</taxon>
        <taxon>Pseudomonadati</taxon>
        <taxon>Pseudomonadota</taxon>
        <taxon>Gammaproteobacteria</taxon>
        <taxon>Lysobacterales</taxon>
        <taxon>Lysobacteraceae</taxon>
        <taxon>Pseudoxanthomonas</taxon>
    </lineage>
</organism>
<accession>A0ABQ6Z5N2</accession>
<proteinExistence type="inferred from homology"/>
<dbReference type="Pfam" id="PF00309">
    <property type="entry name" value="Sigma54_AID"/>
    <property type="match status" value="1"/>
</dbReference>
<evidence type="ECO:0000256" key="3">
    <source>
        <dbReference type="ARBA" id="ARBA00022478"/>
    </source>
</evidence>
<dbReference type="PANTHER" id="PTHR32248">
    <property type="entry name" value="RNA POLYMERASE SIGMA-54 FACTOR"/>
    <property type="match status" value="1"/>
</dbReference>
<dbReference type="PROSITE" id="PS00717">
    <property type="entry name" value="SIGMA54_1"/>
    <property type="match status" value="1"/>
</dbReference>
<keyword evidence="3 10" id="KW-0240">DNA-directed RNA polymerase</keyword>
<dbReference type="PANTHER" id="PTHR32248:SF4">
    <property type="entry name" value="RNA POLYMERASE SIGMA-54 FACTOR"/>
    <property type="match status" value="1"/>
</dbReference>
<evidence type="ECO:0000313" key="15">
    <source>
        <dbReference type="Proteomes" id="UP000788419"/>
    </source>
</evidence>
<dbReference type="NCBIfam" id="TIGR02395">
    <property type="entry name" value="rpoN_sigma"/>
    <property type="match status" value="1"/>
</dbReference>
<evidence type="ECO:0000256" key="4">
    <source>
        <dbReference type="ARBA" id="ARBA00022679"/>
    </source>
</evidence>
<dbReference type="EMBL" id="PDWN01000010">
    <property type="protein sequence ID" value="KAF1693794.1"/>
    <property type="molecule type" value="Genomic_DNA"/>
</dbReference>
<dbReference type="PRINTS" id="PR00045">
    <property type="entry name" value="SIGMA54FCT"/>
</dbReference>
<dbReference type="Pfam" id="PF04552">
    <property type="entry name" value="Sigma54_DBD"/>
    <property type="match status" value="1"/>
</dbReference>
<dbReference type="InterPro" id="IPR007634">
    <property type="entry name" value="RNA_pol_sigma_54_DNA-bd"/>
</dbReference>
<protein>
    <recommendedName>
        <fullName evidence="2 10">RNA polymerase sigma-54 factor</fullName>
    </recommendedName>
</protein>
<dbReference type="InterPro" id="IPR038709">
    <property type="entry name" value="RpoN_core-bd_sf"/>
</dbReference>
<dbReference type="Pfam" id="PF04963">
    <property type="entry name" value="Sigma54_CBD"/>
    <property type="match status" value="1"/>
</dbReference>
<reference evidence="14 15" key="1">
    <citation type="submission" date="2017-10" db="EMBL/GenBank/DDBJ databases">
        <title>Whole genome sequencing of members of genus Pseudoxanthomonas.</title>
        <authorList>
            <person name="Kumar S."/>
            <person name="Bansal K."/>
            <person name="Kaur A."/>
            <person name="Patil P."/>
            <person name="Sharma S."/>
            <person name="Patil P.B."/>
        </authorList>
    </citation>
    <scope>NUCLEOTIDE SEQUENCE [LARGE SCALE GENOMIC DNA]</scope>
    <source>
        <strain evidence="14 15">DSM 17801</strain>
    </source>
</reference>
<evidence type="ECO:0000259" key="13">
    <source>
        <dbReference type="Pfam" id="PF04963"/>
    </source>
</evidence>
<dbReference type="InterPro" id="IPR007046">
    <property type="entry name" value="RNA_pol_sigma_54_core-bd"/>
</dbReference>
<evidence type="ECO:0000256" key="2">
    <source>
        <dbReference type="ARBA" id="ARBA00019942"/>
    </source>
</evidence>
<dbReference type="PROSITE" id="PS00718">
    <property type="entry name" value="SIGMA54_2"/>
    <property type="match status" value="1"/>
</dbReference>
<feature type="domain" description="RNA polymerase sigma factor 54 DNA-binding" evidence="12">
    <location>
        <begin position="322"/>
        <end position="478"/>
    </location>
</feature>
<evidence type="ECO:0000256" key="5">
    <source>
        <dbReference type="ARBA" id="ARBA00022695"/>
    </source>
</evidence>
<keyword evidence="15" id="KW-1185">Reference proteome</keyword>
<sequence>MKARLQTSLGQHLVMTPQLRQAIRLLQMSTLELQAEVAEAIETNPLLEWTEDAPYDSPPAADGKSNDAPAEATDSRSEETGQDDGDWSPEESAWDGSSGGGGGGGSDDDREDAAERMAEPENLADHLLWQLHLSPLSDRDRRIGAALIDALDEDGYLREPLSSIAETLLPEVTAGEDEILTVLHQLQRFDPVGIGARNLGECLHLQLDVLPECTPGRELALRIVDGPLERLPRSGIAGIAQELRSPPDQVEQAVQLVRSLDPRPGKQVGEVNTDSYVIPDCVVWRQRGIWKVALSQQAMPRVSIHRGYEQMIRRCGENDAGYLKTHLQEARWLLKSLEARGETLLKVMRCLLRTQSGFLEFGEQALRPLTLREIAGEVGLHESTVSRAIARKYVRTPRGTLPLKAFFASGIDTDGGGEASSTAIQSMIRRLIDDENPRKPLSDAKLADLLKQSGIPVARRTVAKYREAMNISASHERVRIG</sequence>